<evidence type="ECO:0000313" key="12">
    <source>
        <dbReference type="EMBL" id="ONK58321.1"/>
    </source>
</evidence>
<dbReference type="PANTHER" id="PTHR31846">
    <property type="entry name" value="CRS1 / YHBY (CRM) DOMAIN-CONTAINING PROTEIN"/>
    <property type="match status" value="1"/>
</dbReference>
<dbReference type="PROSITE" id="PS51295">
    <property type="entry name" value="CRM"/>
    <property type="match status" value="1"/>
</dbReference>
<evidence type="ECO:0000256" key="4">
    <source>
        <dbReference type="ARBA" id="ARBA00022664"/>
    </source>
</evidence>
<dbReference type="GO" id="GO:0009507">
    <property type="term" value="C:chloroplast"/>
    <property type="evidence" value="ECO:0007669"/>
    <property type="project" value="UniProtKB-SubCell"/>
</dbReference>
<protein>
    <recommendedName>
        <fullName evidence="11">CRM domain-containing protein</fullName>
    </recommendedName>
</protein>
<evidence type="ECO:0000259" key="11">
    <source>
        <dbReference type="PROSITE" id="PS51295"/>
    </source>
</evidence>
<evidence type="ECO:0000256" key="10">
    <source>
        <dbReference type="PROSITE-ProRule" id="PRU00626"/>
    </source>
</evidence>
<gene>
    <name evidence="12" type="ORF">A4U43_C09F11000</name>
</gene>
<keyword evidence="4" id="KW-0507">mRNA processing</keyword>
<dbReference type="EMBL" id="CM007389">
    <property type="protein sequence ID" value="ONK58321.1"/>
    <property type="molecule type" value="Genomic_DNA"/>
</dbReference>
<feature type="domain" description="CRM" evidence="11">
    <location>
        <begin position="48"/>
        <end position="117"/>
    </location>
</feature>
<name>A0A5P1E6R1_ASPOF</name>
<accession>A0A5P1E6R1</accession>
<proteinExistence type="predicted"/>
<sequence length="117" mass="13034">MDSLLDSLGPRYDDWPGPDPLPVDADMLPGIVHGYKPPFRIIPYGVRSSFGYKEGTALRRHAKVLPPHFALGRSRQHQGLAAAMLKLWERSSIAKIALKRGVQLTTSERMAEDIKVT</sequence>
<evidence type="ECO:0000256" key="7">
    <source>
        <dbReference type="ARBA" id="ARBA00022946"/>
    </source>
</evidence>
<dbReference type="InterPro" id="IPR035920">
    <property type="entry name" value="YhbY-like_sf"/>
</dbReference>
<evidence type="ECO:0000256" key="3">
    <source>
        <dbReference type="ARBA" id="ARBA00022640"/>
    </source>
</evidence>
<keyword evidence="7" id="KW-0809">Transit peptide</keyword>
<keyword evidence="13" id="KW-1185">Reference proteome</keyword>
<dbReference type="InterPro" id="IPR001890">
    <property type="entry name" value="RNA-binding_CRM"/>
</dbReference>
<evidence type="ECO:0000256" key="5">
    <source>
        <dbReference type="ARBA" id="ARBA00022737"/>
    </source>
</evidence>
<dbReference type="SUPFAM" id="SSF75471">
    <property type="entry name" value="YhbY-like"/>
    <property type="match status" value="1"/>
</dbReference>
<evidence type="ECO:0000256" key="9">
    <source>
        <dbReference type="ARBA" id="ARBA00023274"/>
    </source>
</evidence>
<evidence type="ECO:0000256" key="8">
    <source>
        <dbReference type="ARBA" id="ARBA00023187"/>
    </source>
</evidence>
<keyword evidence="9" id="KW-0687">Ribonucleoprotein</keyword>
<keyword evidence="5" id="KW-0677">Repeat</keyword>
<dbReference type="InterPro" id="IPR045278">
    <property type="entry name" value="CRS1/CFM2/CFM3"/>
</dbReference>
<evidence type="ECO:0000256" key="1">
    <source>
        <dbReference type="ARBA" id="ARBA00004229"/>
    </source>
</evidence>
<evidence type="ECO:0000256" key="2">
    <source>
        <dbReference type="ARBA" id="ARBA00022528"/>
    </source>
</evidence>
<keyword evidence="6 10" id="KW-0694">RNA-binding</keyword>
<dbReference type="Gene3D" id="3.30.110.60">
    <property type="entry name" value="YhbY-like"/>
    <property type="match status" value="1"/>
</dbReference>
<evidence type="ECO:0000256" key="6">
    <source>
        <dbReference type="ARBA" id="ARBA00022884"/>
    </source>
</evidence>
<dbReference type="AlphaFoldDB" id="A0A5P1E6R1"/>
<reference evidence="13" key="1">
    <citation type="journal article" date="2017" name="Nat. Commun.">
        <title>The asparagus genome sheds light on the origin and evolution of a young Y chromosome.</title>
        <authorList>
            <person name="Harkess A."/>
            <person name="Zhou J."/>
            <person name="Xu C."/>
            <person name="Bowers J.E."/>
            <person name="Van der Hulst R."/>
            <person name="Ayyampalayam S."/>
            <person name="Mercati F."/>
            <person name="Riccardi P."/>
            <person name="McKain M.R."/>
            <person name="Kakrana A."/>
            <person name="Tang H."/>
            <person name="Ray J."/>
            <person name="Groenendijk J."/>
            <person name="Arikit S."/>
            <person name="Mathioni S.M."/>
            <person name="Nakano M."/>
            <person name="Shan H."/>
            <person name="Telgmann-Rauber A."/>
            <person name="Kanno A."/>
            <person name="Yue Z."/>
            <person name="Chen H."/>
            <person name="Li W."/>
            <person name="Chen Y."/>
            <person name="Xu X."/>
            <person name="Zhang Y."/>
            <person name="Luo S."/>
            <person name="Chen H."/>
            <person name="Gao J."/>
            <person name="Mao Z."/>
            <person name="Pires J.C."/>
            <person name="Luo M."/>
            <person name="Kudrna D."/>
            <person name="Wing R.A."/>
            <person name="Meyers B.C."/>
            <person name="Yi K."/>
            <person name="Kong H."/>
            <person name="Lavrijsen P."/>
            <person name="Sunseri F."/>
            <person name="Falavigna A."/>
            <person name="Ye Y."/>
            <person name="Leebens-Mack J.H."/>
            <person name="Chen G."/>
        </authorList>
    </citation>
    <scope>NUCLEOTIDE SEQUENCE [LARGE SCALE GENOMIC DNA]</scope>
    <source>
        <strain evidence="13">cv. DH0086</strain>
    </source>
</reference>
<keyword evidence="2" id="KW-0150">Chloroplast</keyword>
<dbReference type="GO" id="GO:0003729">
    <property type="term" value="F:mRNA binding"/>
    <property type="evidence" value="ECO:0007669"/>
    <property type="project" value="InterPro"/>
</dbReference>
<keyword evidence="8" id="KW-0508">mRNA splicing</keyword>
<dbReference type="Gramene" id="ONK58321">
    <property type="protein sequence ID" value="ONK58321"/>
    <property type="gene ID" value="A4U43_C09F11000"/>
</dbReference>
<dbReference type="GO" id="GO:0006397">
    <property type="term" value="P:mRNA processing"/>
    <property type="evidence" value="ECO:0007669"/>
    <property type="project" value="UniProtKB-KW"/>
</dbReference>
<dbReference type="PANTHER" id="PTHR31846:SF19">
    <property type="entry name" value="CRM-DOMAIN CONTAINING FACTOR CFM3A, CHLOROPLASTIC_MITOCHONDRIAL"/>
    <property type="match status" value="1"/>
</dbReference>
<evidence type="ECO:0000313" key="13">
    <source>
        <dbReference type="Proteomes" id="UP000243459"/>
    </source>
</evidence>
<dbReference type="Pfam" id="PF01985">
    <property type="entry name" value="CRS1_YhbY"/>
    <property type="match status" value="1"/>
</dbReference>
<dbReference type="Proteomes" id="UP000243459">
    <property type="component" value="Chromosome 9"/>
</dbReference>
<keyword evidence="3" id="KW-0934">Plastid</keyword>
<dbReference type="GO" id="GO:0000373">
    <property type="term" value="P:Group II intron splicing"/>
    <property type="evidence" value="ECO:0007669"/>
    <property type="project" value="UniProtKB-ARBA"/>
</dbReference>
<dbReference type="GO" id="GO:1990904">
    <property type="term" value="C:ribonucleoprotein complex"/>
    <property type="evidence" value="ECO:0007669"/>
    <property type="project" value="UniProtKB-KW"/>
</dbReference>
<organism evidence="12 13">
    <name type="scientific">Asparagus officinalis</name>
    <name type="common">Garden asparagus</name>
    <dbReference type="NCBI Taxonomy" id="4686"/>
    <lineage>
        <taxon>Eukaryota</taxon>
        <taxon>Viridiplantae</taxon>
        <taxon>Streptophyta</taxon>
        <taxon>Embryophyta</taxon>
        <taxon>Tracheophyta</taxon>
        <taxon>Spermatophyta</taxon>
        <taxon>Magnoliopsida</taxon>
        <taxon>Liliopsida</taxon>
        <taxon>Asparagales</taxon>
        <taxon>Asparagaceae</taxon>
        <taxon>Asparagoideae</taxon>
        <taxon>Asparagus</taxon>
    </lineage>
</organism>
<comment type="subcellular location">
    <subcellularLocation>
        <location evidence="1">Plastid</location>
        <location evidence="1">Chloroplast</location>
    </subcellularLocation>
</comment>